<comment type="subcellular location">
    <subcellularLocation>
        <location evidence="1">Nucleus</location>
    </subcellularLocation>
</comment>
<evidence type="ECO:0000256" key="15">
    <source>
        <dbReference type="SAM" id="Coils"/>
    </source>
</evidence>
<keyword evidence="6 14" id="KW-0863">Zinc-finger</keyword>
<name>A0A9P7B5Q0_MAUEX</name>
<keyword evidence="7" id="KW-0862">Zinc</keyword>
<evidence type="ECO:0000256" key="6">
    <source>
        <dbReference type="ARBA" id="ARBA00022771"/>
    </source>
</evidence>
<dbReference type="GO" id="GO:0000785">
    <property type="term" value="C:chromatin"/>
    <property type="evidence" value="ECO:0007669"/>
    <property type="project" value="TreeGrafter"/>
</dbReference>
<dbReference type="InterPro" id="IPR036236">
    <property type="entry name" value="Znf_C2H2_sf"/>
</dbReference>
<evidence type="ECO:0000256" key="4">
    <source>
        <dbReference type="ARBA" id="ARBA00022723"/>
    </source>
</evidence>
<keyword evidence="15" id="KW-0175">Coiled coil</keyword>
<dbReference type="AlphaFoldDB" id="A0A9P7B5Q0"/>
<evidence type="ECO:0000256" key="9">
    <source>
        <dbReference type="ARBA" id="ARBA00023015"/>
    </source>
</evidence>
<feature type="domain" description="C2H2-type" evidence="17">
    <location>
        <begin position="104"/>
        <end position="131"/>
    </location>
</feature>
<keyword evidence="11" id="KW-0804">Transcription</keyword>
<keyword evidence="9" id="KW-0805">Transcription regulation</keyword>
<feature type="compositionally biased region" description="Basic residues" evidence="16">
    <location>
        <begin position="448"/>
        <end position="459"/>
    </location>
</feature>
<keyword evidence="12" id="KW-0539">Nucleus</keyword>
<dbReference type="SMART" id="SM00355">
    <property type="entry name" value="ZnF_C2H2"/>
    <property type="match status" value="2"/>
</dbReference>
<dbReference type="InterPro" id="IPR013087">
    <property type="entry name" value="Znf_C2H2_type"/>
</dbReference>
<keyword evidence="5" id="KW-0677">Repeat</keyword>
<keyword evidence="19" id="KW-1185">Reference proteome</keyword>
<sequence>MSDIQTKFHTLLPQLVCDTHAIETECKERLNRYSLGSNNYSKFVIPISPPSPPLSANGSPQMIPQKLFTPSIIDAQQQYLPPSPPPSINVTTTTNTSSQRRRRHVCKTCTMAFTTAGHLSRHNRIHTGEKNHTCPYNGCGQKFSRHDNCIQHYRTHLRKKSRNVICKKCAEQRNACQICMLDLTWHIALGMRDKLVSLISQNNDIVTPEMTNVMMKRFLSLKKGKLGGAKFTGDEKLLSDMMQNIGNTIEKLEKDIARDQEKVATLKHADNSNNSDIRKILTRLPLTQSLGNTNGIRSFFLYGIDSSIPEWKIKDAIGKIVNQKQWCDDETSNGMIVNHRAMAGGIRFINTASAEKFVKALIESNNVRDVPDKGGNNIKKGLLKVDQFKIYVLPWKQGFSTGSFGSNKDESMKLARFLQKLMISDTSTDSDVAKTKNKRQKNNDKRITKQRKTKHKSKRVSSLQL</sequence>
<dbReference type="GO" id="GO:0000981">
    <property type="term" value="F:DNA-binding transcription factor activity, RNA polymerase II-specific"/>
    <property type="evidence" value="ECO:0007669"/>
    <property type="project" value="TreeGrafter"/>
</dbReference>
<protein>
    <recommendedName>
        <fullName evidence="3">Pre-mRNA-splicing factor SLT11</fullName>
    </recommendedName>
</protein>
<reference evidence="18 19" key="1">
    <citation type="submission" date="2020-11" db="EMBL/GenBank/DDBJ databases">
        <title>Kefir isolates.</title>
        <authorList>
            <person name="Marcisauskas S."/>
            <person name="Kim Y."/>
            <person name="Blasche S."/>
        </authorList>
    </citation>
    <scope>NUCLEOTIDE SEQUENCE [LARGE SCALE GENOMIC DNA]</scope>
    <source>
        <strain evidence="18 19">OG2</strain>
    </source>
</reference>
<accession>A0A9P7B5Q0</accession>
<evidence type="ECO:0000313" key="19">
    <source>
        <dbReference type="Proteomes" id="UP000750334"/>
    </source>
</evidence>
<dbReference type="GO" id="GO:0005667">
    <property type="term" value="C:transcription regulator complex"/>
    <property type="evidence" value="ECO:0007669"/>
    <property type="project" value="TreeGrafter"/>
</dbReference>
<comment type="similarity">
    <text evidence="2">Belongs to the krueppel C2H2-type zinc-finger protein family.</text>
</comment>
<evidence type="ECO:0000256" key="5">
    <source>
        <dbReference type="ARBA" id="ARBA00022737"/>
    </source>
</evidence>
<dbReference type="Proteomes" id="UP000750334">
    <property type="component" value="Unassembled WGS sequence"/>
</dbReference>
<dbReference type="PANTHER" id="PTHR14003:SF19">
    <property type="entry name" value="YY2 TRANSCRIPTION FACTOR"/>
    <property type="match status" value="1"/>
</dbReference>
<dbReference type="GO" id="GO:0003723">
    <property type="term" value="F:RNA binding"/>
    <property type="evidence" value="ECO:0007669"/>
    <property type="project" value="UniProtKB-KW"/>
</dbReference>
<dbReference type="GO" id="GO:0005634">
    <property type="term" value="C:nucleus"/>
    <property type="evidence" value="ECO:0007669"/>
    <property type="project" value="UniProtKB-SubCell"/>
</dbReference>
<dbReference type="SUPFAM" id="SSF57667">
    <property type="entry name" value="beta-beta-alpha zinc fingers"/>
    <property type="match status" value="1"/>
</dbReference>
<dbReference type="PROSITE" id="PS50157">
    <property type="entry name" value="ZINC_FINGER_C2H2_2"/>
    <property type="match status" value="2"/>
</dbReference>
<keyword evidence="4" id="KW-0479">Metal-binding</keyword>
<organism evidence="18 19">
    <name type="scientific">Maudiozyma exigua</name>
    <name type="common">Yeast</name>
    <name type="synonym">Kazachstania exigua</name>
    <dbReference type="NCBI Taxonomy" id="34358"/>
    <lineage>
        <taxon>Eukaryota</taxon>
        <taxon>Fungi</taxon>
        <taxon>Dikarya</taxon>
        <taxon>Ascomycota</taxon>
        <taxon>Saccharomycotina</taxon>
        <taxon>Saccharomycetes</taxon>
        <taxon>Saccharomycetales</taxon>
        <taxon>Saccharomycetaceae</taxon>
        <taxon>Maudiozyma</taxon>
    </lineage>
</organism>
<dbReference type="GO" id="GO:0000978">
    <property type="term" value="F:RNA polymerase II cis-regulatory region sequence-specific DNA binding"/>
    <property type="evidence" value="ECO:0007669"/>
    <property type="project" value="TreeGrafter"/>
</dbReference>
<evidence type="ECO:0000256" key="11">
    <source>
        <dbReference type="ARBA" id="ARBA00023163"/>
    </source>
</evidence>
<dbReference type="FunFam" id="3.30.160.60:FF:001370">
    <property type="entry name" value="Zinc finger protein"/>
    <property type="match status" value="1"/>
</dbReference>
<feature type="coiled-coil region" evidence="15">
    <location>
        <begin position="242"/>
        <end position="269"/>
    </location>
</feature>
<gene>
    <name evidence="18" type="ORF">C6P45_001621</name>
</gene>
<dbReference type="InterPro" id="IPR048995">
    <property type="entry name" value="STL11/RBM22-like_N"/>
</dbReference>
<feature type="region of interest" description="Disordered" evidence="16">
    <location>
        <begin position="428"/>
        <end position="465"/>
    </location>
</feature>
<keyword evidence="10" id="KW-0238">DNA-binding</keyword>
<evidence type="ECO:0000256" key="8">
    <source>
        <dbReference type="ARBA" id="ARBA00022884"/>
    </source>
</evidence>
<dbReference type="Gene3D" id="3.30.160.60">
    <property type="entry name" value="Classic Zinc Finger"/>
    <property type="match status" value="2"/>
</dbReference>
<dbReference type="OrthoDB" id="10259600at2759"/>
<evidence type="ECO:0000256" key="12">
    <source>
        <dbReference type="ARBA" id="ARBA00023242"/>
    </source>
</evidence>
<evidence type="ECO:0000256" key="7">
    <source>
        <dbReference type="ARBA" id="ARBA00022833"/>
    </source>
</evidence>
<dbReference type="Pfam" id="PF21369">
    <property type="entry name" value="STL11_N"/>
    <property type="match status" value="1"/>
</dbReference>
<evidence type="ECO:0000256" key="3">
    <source>
        <dbReference type="ARBA" id="ARBA00019060"/>
    </source>
</evidence>
<evidence type="ECO:0000256" key="16">
    <source>
        <dbReference type="SAM" id="MobiDB-lite"/>
    </source>
</evidence>
<dbReference type="EMBL" id="PUHR01000179">
    <property type="protein sequence ID" value="KAG0660205.1"/>
    <property type="molecule type" value="Genomic_DNA"/>
</dbReference>
<dbReference type="PROSITE" id="PS00028">
    <property type="entry name" value="ZINC_FINGER_C2H2_1"/>
    <property type="match status" value="2"/>
</dbReference>
<evidence type="ECO:0000256" key="14">
    <source>
        <dbReference type="PROSITE-ProRule" id="PRU00042"/>
    </source>
</evidence>
<dbReference type="GO" id="GO:0008270">
    <property type="term" value="F:zinc ion binding"/>
    <property type="evidence" value="ECO:0007669"/>
    <property type="project" value="UniProtKB-KW"/>
</dbReference>
<keyword evidence="8" id="KW-0694">RNA-binding</keyword>
<evidence type="ECO:0000313" key="18">
    <source>
        <dbReference type="EMBL" id="KAG0660205.1"/>
    </source>
</evidence>
<comment type="caution">
    <text evidence="18">The sequence shown here is derived from an EMBL/GenBank/DDBJ whole genome shotgun (WGS) entry which is preliminary data.</text>
</comment>
<evidence type="ECO:0000256" key="10">
    <source>
        <dbReference type="ARBA" id="ARBA00023125"/>
    </source>
</evidence>
<comment type="function">
    <text evidence="13">Involved in pre-mRNA splicing. Facilitates the cooperative formation of U2/U6 helix II in association with stem II in the spliceosome. Binds to RNA.</text>
</comment>
<evidence type="ECO:0000259" key="17">
    <source>
        <dbReference type="PROSITE" id="PS50157"/>
    </source>
</evidence>
<dbReference type="PANTHER" id="PTHR14003">
    <property type="entry name" value="TRANSCRIPTIONAL REPRESSOR PROTEIN YY"/>
    <property type="match status" value="1"/>
</dbReference>
<evidence type="ECO:0000256" key="1">
    <source>
        <dbReference type="ARBA" id="ARBA00004123"/>
    </source>
</evidence>
<proteinExistence type="inferred from homology"/>
<feature type="domain" description="C2H2-type" evidence="17">
    <location>
        <begin position="132"/>
        <end position="161"/>
    </location>
</feature>
<evidence type="ECO:0000256" key="13">
    <source>
        <dbReference type="ARBA" id="ARBA00025609"/>
    </source>
</evidence>
<evidence type="ECO:0000256" key="2">
    <source>
        <dbReference type="ARBA" id="ARBA00006991"/>
    </source>
</evidence>